<keyword evidence="3" id="KW-1185">Reference proteome</keyword>
<reference evidence="1" key="2">
    <citation type="submission" date="2017-06" db="EMBL/GenBank/DDBJ databases">
        <title>WGS assembly of Brachypodium distachyon.</title>
        <authorList>
            <consortium name="The International Brachypodium Initiative"/>
            <person name="Lucas S."/>
            <person name="Harmon-Smith M."/>
            <person name="Lail K."/>
            <person name="Tice H."/>
            <person name="Grimwood J."/>
            <person name="Bruce D."/>
            <person name="Barry K."/>
            <person name="Shu S."/>
            <person name="Lindquist E."/>
            <person name="Wang M."/>
            <person name="Pitluck S."/>
            <person name="Vogel J.P."/>
            <person name="Garvin D.F."/>
            <person name="Mockler T.C."/>
            <person name="Schmutz J."/>
            <person name="Rokhsar D."/>
            <person name="Bevan M.W."/>
        </authorList>
    </citation>
    <scope>NUCLEOTIDE SEQUENCE</scope>
    <source>
        <strain evidence="1">Bd21</strain>
    </source>
</reference>
<proteinExistence type="predicted"/>
<dbReference type="AlphaFoldDB" id="A0A2K2CJZ5"/>
<evidence type="ECO:0000313" key="1">
    <source>
        <dbReference type="EMBL" id="PNT62349.1"/>
    </source>
</evidence>
<sequence>MVNAGGVGDGFARSIVSDESQRRRFKINCRMNILWAGLQKKAHREVARLGAQLASEKVLFSRQDGWRLIY</sequence>
<evidence type="ECO:0000313" key="2">
    <source>
        <dbReference type="EnsemblPlants" id="PNT62349"/>
    </source>
</evidence>
<name>A0A2K2CJZ5_BRADI</name>
<gene>
    <name evidence="1" type="ORF">BRADI_4g02196v3</name>
</gene>
<reference evidence="2" key="3">
    <citation type="submission" date="2018-08" db="UniProtKB">
        <authorList>
            <consortium name="EnsemblPlants"/>
        </authorList>
    </citation>
    <scope>IDENTIFICATION</scope>
    <source>
        <strain evidence="2">cv. Bd21</strain>
    </source>
</reference>
<dbReference type="Gramene" id="PNT62349">
    <property type="protein sequence ID" value="PNT62349"/>
    <property type="gene ID" value="BRADI_4g02196v3"/>
</dbReference>
<reference evidence="1 2" key="1">
    <citation type="journal article" date="2010" name="Nature">
        <title>Genome sequencing and analysis of the model grass Brachypodium distachyon.</title>
        <authorList>
            <consortium name="International Brachypodium Initiative"/>
        </authorList>
    </citation>
    <scope>NUCLEOTIDE SEQUENCE [LARGE SCALE GENOMIC DNA]</scope>
    <source>
        <strain evidence="1 2">Bd21</strain>
    </source>
</reference>
<dbReference type="EnsemblPlants" id="PNT62349">
    <property type="protein sequence ID" value="PNT62349"/>
    <property type="gene ID" value="BRADI_4g02196v3"/>
</dbReference>
<dbReference type="Proteomes" id="UP000008810">
    <property type="component" value="Chromosome 4"/>
</dbReference>
<evidence type="ECO:0000313" key="3">
    <source>
        <dbReference type="Proteomes" id="UP000008810"/>
    </source>
</evidence>
<organism evidence="1">
    <name type="scientific">Brachypodium distachyon</name>
    <name type="common">Purple false brome</name>
    <name type="synonym">Trachynia distachya</name>
    <dbReference type="NCBI Taxonomy" id="15368"/>
    <lineage>
        <taxon>Eukaryota</taxon>
        <taxon>Viridiplantae</taxon>
        <taxon>Streptophyta</taxon>
        <taxon>Embryophyta</taxon>
        <taxon>Tracheophyta</taxon>
        <taxon>Spermatophyta</taxon>
        <taxon>Magnoliopsida</taxon>
        <taxon>Liliopsida</taxon>
        <taxon>Poales</taxon>
        <taxon>Poaceae</taxon>
        <taxon>BOP clade</taxon>
        <taxon>Pooideae</taxon>
        <taxon>Stipodae</taxon>
        <taxon>Brachypodieae</taxon>
        <taxon>Brachypodium</taxon>
    </lineage>
</organism>
<dbReference type="EMBL" id="CM000883">
    <property type="protein sequence ID" value="PNT62349.1"/>
    <property type="molecule type" value="Genomic_DNA"/>
</dbReference>
<accession>A0A2K2CJZ5</accession>
<protein>
    <submittedName>
        <fullName evidence="1 2">Uncharacterized protein</fullName>
    </submittedName>
</protein>
<dbReference type="InParanoid" id="A0A2K2CJZ5"/>